<keyword evidence="1" id="KW-0663">Pyridoxal phosphate</keyword>
<proteinExistence type="predicted"/>
<keyword evidence="3" id="KW-0808">Transferase</keyword>
<dbReference type="GO" id="GO:0008483">
    <property type="term" value="F:transaminase activity"/>
    <property type="evidence" value="ECO:0007669"/>
    <property type="project" value="UniProtKB-KW"/>
</dbReference>
<dbReference type="Gene3D" id="3.90.1150.10">
    <property type="entry name" value="Aspartate Aminotransferase, domain 1"/>
    <property type="match status" value="1"/>
</dbReference>
<organism evidence="3 4">
    <name type="scientific">Psychrosphaera haliotis</name>
    <dbReference type="NCBI Taxonomy" id="555083"/>
    <lineage>
        <taxon>Bacteria</taxon>
        <taxon>Pseudomonadati</taxon>
        <taxon>Pseudomonadota</taxon>
        <taxon>Gammaproteobacteria</taxon>
        <taxon>Alteromonadales</taxon>
        <taxon>Pseudoalteromonadaceae</taxon>
        <taxon>Psychrosphaera</taxon>
    </lineage>
</organism>
<dbReference type="OrthoDB" id="5501089at2"/>
<dbReference type="Proteomes" id="UP000439994">
    <property type="component" value="Unassembled WGS sequence"/>
</dbReference>
<accession>A0A6N8F3N1</accession>
<feature type="domain" description="Aminotransferase class V" evidence="2">
    <location>
        <begin position="54"/>
        <end position="357"/>
    </location>
</feature>
<evidence type="ECO:0000313" key="4">
    <source>
        <dbReference type="Proteomes" id="UP000439994"/>
    </source>
</evidence>
<gene>
    <name evidence="3" type="ORF">GNP35_01085</name>
</gene>
<dbReference type="InterPro" id="IPR015422">
    <property type="entry name" value="PyrdxlP-dep_Trfase_small"/>
</dbReference>
<protein>
    <submittedName>
        <fullName evidence="3">Aminotransferase class V-fold PLP-dependent enzyme</fullName>
    </submittedName>
</protein>
<keyword evidence="3" id="KW-0032">Aminotransferase</keyword>
<evidence type="ECO:0000259" key="2">
    <source>
        <dbReference type="Pfam" id="PF00266"/>
    </source>
</evidence>
<dbReference type="SUPFAM" id="SSF53383">
    <property type="entry name" value="PLP-dependent transferases"/>
    <property type="match status" value="1"/>
</dbReference>
<dbReference type="InterPro" id="IPR000192">
    <property type="entry name" value="Aminotrans_V_dom"/>
</dbReference>
<dbReference type="Pfam" id="PF00266">
    <property type="entry name" value="Aminotran_5"/>
    <property type="match status" value="1"/>
</dbReference>
<dbReference type="RefSeq" id="WP_155693724.1">
    <property type="nucleotide sequence ID" value="NZ_WOCD01000001.1"/>
</dbReference>
<dbReference type="InterPro" id="IPR015421">
    <property type="entry name" value="PyrdxlP-dep_Trfase_major"/>
</dbReference>
<reference evidence="3 4" key="1">
    <citation type="submission" date="2019-11" db="EMBL/GenBank/DDBJ databases">
        <title>P. haliotis isolates from Z. marina roots.</title>
        <authorList>
            <person name="Cohen M."/>
            <person name="Jospin G."/>
            <person name="Eisen J.A."/>
            <person name="Coil D.A."/>
        </authorList>
    </citation>
    <scope>NUCLEOTIDE SEQUENCE [LARGE SCALE GENOMIC DNA]</scope>
    <source>
        <strain evidence="3 4">UCD-MCMsp1aY</strain>
    </source>
</reference>
<keyword evidence="4" id="KW-1185">Reference proteome</keyword>
<dbReference type="InterPro" id="IPR015424">
    <property type="entry name" value="PyrdxlP-dep_Trfase"/>
</dbReference>
<dbReference type="Gene3D" id="3.40.640.10">
    <property type="entry name" value="Type I PLP-dependent aspartate aminotransferase-like (Major domain)"/>
    <property type="match status" value="1"/>
</dbReference>
<evidence type="ECO:0000313" key="3">
    <source>
        <dbReference type="EMBL" id="MUH71205.1"/>
    </source>
</evidence>
<dbReference type="EMBL" id="WOCD01000001">
    <property type="protein sequence ID" value="MUH71205.1"/>
    <property type="molecule type" value="Genomic_DNA"/>
</dbReference>
<name>A0A6N8F3N1_9GAMM</name>
<sequence>MYQHLYQAFLNARPNVQHFACHSHHYWPDVTRTAMLEYWDDTAKMADDKWDYIFSTKMPQTQALIANALNVSKPERIVFAPNTHELLVRIHSTFAAQKKVKILTTDSEFYSFQRQSERWLQSDMVELVKVPTLPFESFEQRFAEAAQAQQFDWIFVSQVFFNSGLAIQDLSAFIQTLPKEPLITIDGYHGFFAIPTDLSELEHQVFYLSGSYKYAQGGEGACFAVIPDGNYEPIYTGWFAEFGDLHQRQVGQVGYAQNGQQFAGATMDMSAMYRLHASLDLFEKEGLSVDVIHDYVKRCQLAFLNHLENLNHPLLNTSNLMEQHLLDPSNATLSLSDTGLHGHFLTFKLAEKNVATLAKQLSEHGVKTDFRGDRLRFGFAIYHNPLDYDLSCLSANK</sequence>
<dbReference type="AlphaFoldDB" id="A0A6N8F3N1"/>
<evidence type="ECO:0000256" key="1">
    <source>
        <dbReference type="ARBA" id="ARBA00022898"/>
    </source>
</evidence>
<comment type="caution">
    <text evidence="3">The sequence shown here is derived from an EMBL/GenBank/DDBJ whole genome shotgun (WGS) entry which is preliminary data.</text>
</comment>